<name>A0ABN0ZN28_9BACI</name>
<evidence type="ECO:0000313" key="2">
    <source>
        <dbReference type="Proteomes" id="UP001500740"/>
    </source>
</evidence>
<organism evidence="1 2">
    <name type="scientific">Alkalibacillus silvisoli</name>
    <dbReference type="NCBI Taxonomy" id="392823"/>
    <lineage>
        <taxon>Bacteria</taxon>
        <taxon>Bacillati</taxon>
        <taxon>Bacillota</taxon>
        <taxon>Bacilli</taxon>
        <taxon>Bacillales</taxon>
        <taxon>Bacillaceae</taxon>
        <taxon>Alkalibacillus</taxon>
    </lineage>
</organism>
<reference evidence="1 2" key="1">
    <citation type="journal article" date="2019" name="Int. J. Syst. Evol. Microbiol.">
        <title>The Global Catalogue of Microorganisms (GCM) 10K type strain sequencing project: providing services to taxonomists for standard genome sequencing and annotation.</title>
        <authorList>
            <consortium name="The Broad Institute Genomics Platform"/>
            <consortium name="The Broad Institute Genome Sequencing Center for Infectious Disease"/>
            <person name="Wu L."/>
            <person name="Ma J."/>
        </authorList>
    </citation>
    <scope>NUCLEOTIDE SEQUENCE [LARGE SCALE GENOMIC DNA]</scope>
    <source>
        <strain evidence="1 2">JCM 14193</strain>
    </source>
</reference>
<sequence>MNNLKSYRIIDNRGEQHELMLIIATICSLLTFKRIKKLERYKNKLKGSFTPY</sequence>
<gene>
    <name evidence="1" type="ORF">GCM10008935_05170</name>
</gene>
<dbReference type="RefSeq" id="WP_343781600.1">
    <property type="nucleotide sequence ID" value="NZ_BAAACZ010000005.1"/>
</dbReference>
<evidence type="ECO:0000313" key="1">
    <source>
        <dbReference type="EMBL" id="GAA0453412.1"/>
    </source>
</evidence>
<proteinExistence type="predicted"/>
<keyword evidence="2" id="KW-1185">Reference proteome</keyword>
<dbReference type="Proteomes" id="UP001500740">
    <property type="component" value="Unassembled WGS sequence"/>
</dbReference>
<protein>
    <recommendedName>
        <fullName evidence="3">Transposase</fullName>
    </recommendedName>
</protein>
<evidence type="ECO:0008006" key="3">
    <source>
        <dbReference type="Google" id="ProtNLM"/>
    </source>
</evidence>
<accession>A0ABN0ZN28</accession>
<comment type="caution">
    <text evidence="1">The sequence shown here is derived from an EMBL/GenBank/DDBJ whole genome shotgun (WGS) entry which is preliminary data.</text>
</comment>
<dbReference type="EMBL" id="BAAACZ010000005">
    <property type="protein sequence ID" value="GAA0453412.1"/>
    <property type="molecule type" value="Genomic_DNA"/>
</dbReference>